<dbReference type="PROSITE" id="PS50931">
    <property type="entry name" value="HTH_LYSR"/>
    <property type="match status" value="1"/>
</dbReference>
<evidence type="ECO:0000256" key="4">
    <source>
        <dbReference type="ARBA" id="ARBA00023163"/>
    </source>
</evidence>
<dbReference type="SUPFAM" id="SSF46785">
    <property type="entry name" value="Winged helix' DNA-binding domain"/>
    <property type="match status" value="1"/>
</dbReference>
<keyword evidence="7" id="KW-1185">Reference proteome</keyword>
<keyword evidence="2" id="KW-0805">Transcription regulation</keyword>
<evidence type="ECO:0000256" key="1">
    <source>
        <dbReference type="ARBA" id="ARBA00009437"/>
    </source>
</evidence>
<evidence type="ECO:0000313" key="7">
    <source>
        <dbReference type="Proteomes" id="UP000036959"/>
    </source>
</evidence>
<dbReference type="Gene3D" id="3.40.190.290">
    <property type="match status" value="1"/>
</dbReference>
<dbReference type="PRINTS" id="PR00039">
    <property type="entry name" value="HTHLYSR"/>
</dbReference>
<dbReference type="PANTHER" id="PTHR30537">
    <property type="entry name" value="HTH-TYPE TRANSCRIPTIONAL REGULATOR"/>
    <property type="match status" value="1"/>
</dbReference>
<dbReference type="PANTHER" id="PTHR30537:SF1">
    <property type="entry name" value="HTH-TYPE TRANSCRIPTIONAL REGULATOR PGRR"/>
    <property type="match status" value="1"/>
</dbReference>
<evidence type="ECO:0000256" key="3">
    <source>
        <dbReference type="ARBA" id="ARBA00023125"/>
    </source>
</evidence>
<dbReference type="InterPro" id="IPR058163">
    <property type="entry name" value="LysR-type_TF_proteobact-type"/>
</dbReference>
<dbReference type="Gene3D" id="1.10.10.10">
    <property type="entry name" value="Winged helix-like DNA-binding domain superfamily/Winged helix DNA-binding domain"/>
    <property type="match status" value="1"/>
</dbReference>
<dbReference type="Proteomes" id="UP000036959">
    <property type="component" value="Unassembled WGS sequence"/>
</dbReference>
<dbReference type="GO" id="GO:0006351">
    <property type="term" value="P:DNA-templated transcription"/>
    <property type="evidence" value="ECO:0007669"/>
    <property type="project" value="TreeGrafter"/>
</dbReference>
<dbReference type="Pfam" id="PF00126">
    <property type="entry name" value="HTH_1"/>
    <property type="match status" value="1"/>
</dbReference>
<keyword evidence="4" id="KW-0804">Transcription</keyword>
<gene>
    <name evidence="6" type="ORF">BVER_05307c</name>
</gene>
<dbReference type="Pfam" id="PF03466">
    <property type="entry name" value="LysR_substrate"/>
    <property type="match status" value="1"/>
</dbReference>
<accession>A0A0L0LWJ7</accession>
<dbReference type="InterPro" id="IPR036390">
    <property type="entry name" value="WH_DNA-bd_sf"/>
</dbReference>
<protein>
    <submittedName>
        <fullName evidence="6">Transcriptional regulator, LysR family</fullName>
    </submittedName>
</protein>
<dbReference type="InterPro" id="IPR005119">
    <property type="entry name" value="LysR_subst-bd"/>
</dbReference>
<dbReference type="GO" id="GO:0003700">
    <property type="term" value="F:DNA-binding transcription factor activity"/>
    <property type="evidence" value="ECO:0007669"/>
    <property type="project" value="InterPro"/>
</dbReference>
<feature type="domain" description="HTH lysR-type" evidence="5">
    <location>
        <begin position="4"/>
        <end position="61"/>
    </location>
</feature>
<proteinExistence type="inferred from homology"/>
<dbReference type="CDD" id="cd08474">
    <property type="entry name" value="PBP2_CrgA_like_5"/>
    <property type="match status" value="1"/>
</dbReference>
<reference evidence="7" key="1">
    <citation type="submission" date="2015-06" db="EMBL/GenBank/DDBJ databases">
        <title>Comparative genomics of Burkholderia leaf nodule symbionts.</title>
        <authorList>
            <person name="Carlier A."/>
            <person name="Eberl L."/>
            <person name="Pinto-Carbo M."/>
        </authorList>
    </citation>
    <scope>NUCLEOTIDE SEQUENCE [LARGE SCALE GENOMIC DNA]</scope>
    <source>
        <strain evidence="7">UZHbot4</strain>
    </source>
</reference>
<dbReference type="PATRIC" id="fig|242163.4.peg.5051"/>
<evidence type="ECO:0000313" key="6">
    <source>
        <dbReference type="EMBL" id="KND54265.1"/>
    </source>
</evidence>
<sequence>MVRNDIGDLLAFIAVAREGSFTRAAAQLGVSQSALSHTLRAVEARLGVRLLSRTTRSVAPTAAGERLLQTIAPRFAEIESELSAIVETRDKPAGTIHITTTDYAADTVVWPRLSKVLPHYPDIKIEMVVDYGLTDIVADRYDIGVRWGDQVAKDMIAVRIGPDARLAIVGAPAYFDRHPVPKQPKDLLEHNCITLRLPTRGGKYAWELRKGKRELQVRVDGQLTFNGVYQMLNAALDGAGLAFVPEDLAQPHVDTGRLRWVLQDWSDLSRPAHLLSEPSRVFEGAVDRRRCVARRPVRSRAYGFIRCPALRSSNSTSSGCMNA</sequence>
<comment type="similarity">
    <text evidence="1">Belongs to the LysR transcriptional regulatory family.</text>
</comment>
<name>A0A0L0LWJ7_9BURK</name>
<dbReference type="InterPro" id="IPR000847">
    <property type="entry name" value="LysR_HTH_N"/>
</dbReference>
<evidence type="ECO:0000259" key="5">
    <source>
        <dbReference type="PROSITE" id="PS50931"/>
    </source>
</evidence>
<keyword evidence="3" id="KW-0238">DNA-binding</keyword>
<dbReference type="AlphaFoldDB" id="A0A0L0LWJ7"/>
<dbReference type="FunFam" id="1.10.10.10:FF:000001">
    <property type="entry name" value="LysR family transcriptional regulator"/>
    <property type="match status" value="1"/>
</dbReference>
<organism evidence="6 7">
    <name type="scientific">Candidatus Burkholderia verschuerenii</name>
    <dbReference type="NCBI Taxonomy" id="242163"/>
    <lineage>
        <taxon>Bacteria</taxon>
        <taxon>Pseudomonadati</taxon>
        <taxon>Pseudomonadota</taxon>
        <taxon>Betaproteobacteria</taxon>
        <taxon>Burkholderiales</taxon>
        <taxon>Burkholderiaceae</taxon>
        <taxon>Burkholderia</taxon>
    </lineage>
</organism>
<dbReference type="EMBL" id="LFJJ01000413">
    <property type="protein sequence ID" value="KND54265.1"/>
    <property type="molecule type" value="Genomic_DNA"/>
</dbReference>
<dbReference type="GO" id="GO:0043565">
    <property type="term" value="F:sequence-specific DNA binding"/>
    <property type="evidence" value="ECO:0007669"/>
    <property type="project" value="TreeGrafter"/>
</dbReference>
<dbReference type="InterPro" id="IPR036388">
    <property type="entry name" value="WH-like_DNA-bd_sf"/>
</dbReference>
<comment type="caution">
    <text evidence="6">The sequence shown here is derived from an EMBL/GenBank/DDBJ whole genome shotgun (WGS) entry which is preliminary data.</text>
</comment>
<dbReference type="FunFam" id="3.40.190.290:FF:000012">
    <property type="entry name" value="Transcriptional regulator, LysR family"/>
    <property type="match status" value="1"/>
</dbReference>
<evidence type="ECO:0000256" key="2">
    <source>
        <dbReference type="ARBA" id="ARBA00023015"/>
    </source>
</evidence>
<dbReference type="SUPFAM" id="SSF53850">
    <property type="entry name" value="Periplasmic binding protein-like II"/>
    <property type="match status" value="1"/>
</dbReference>